<evidence type="ECO:0000313" key="2">
    <source>
        <dbReference type="Proteomes" id="UP000029585"/>
    </source>
</evidence>
<comment type="caution">
    <text evidence="1">The sequence shown here is derived from an EMBL/GenBank/DDBJ whole genome shotgun (WGS) entry which is preliminary data.</text>
</comment>
<gene>
    <name evidence="1" type="ORF">HMPREF9460_03666</name>
</gene>
<proteinExistence type="predicted"/>
<dbReference type="PATRIC" id="fig|742738.3.peg.3776"/>
<dbReference type="EMBL" id="ADLO01000110">
    <property type="protein sequence ID" value="KGF53530.1"/>
    <property type="molecule type" value="Genomic_DNA"/>
</dbReference>
<dbReference type="Proteomes" id="UP000029585">
    <property type="component" value="Unassembled WGS sequence"/>
</dbReference>
<dbReference type="HOGENOM" id="CLU_857342_0_0_9"/>
<dbReference type="Pfam" id="PF20529">
    <property type="entry name" value="DUF6744"/>
    <property type="match status" value="1"/>
</dbReference>
<organism evidence="1 2">
    <name type="scientific">Flavonifractor plautii 1_3_50AFAA</name>
    <dbReference type="NCBI Taxonomy" id="742738"/>
    <lineage>
        <taxon>Bacteria</taxon>
        <taxon>Bacillati</taxon>
        <taxon>Bacillota</taxon>
        <taxon>Clostridia</taxon>
        <taxon>Eubacteriales</taxon>
        <taxon>Oscillospiraceae</taxon>
        <taxon>Flavonifractor</taxon>
    </lineage>
</organism>
<dbReference type="RefSeq" id="WP_044943080.1">
    <property type="nucleotide sequence ID" value="NZ_KN174167.1"/>
</dbReference>
<dbReference type="InterPro" id="IPR046632">
    <property type="entry name" value="DUF6744"/>
</dbReference>
<dbReference type="AlphaFoldDB" id="A0A096B379"/>
<evidence type="ECO:0000313" key="1">
    <source>
        <dbReference type="EMBL" id="KGF53530.1"/>
    </source>
</evidence>
<name>A0A096B379_FLAPL</name>
<sequence length="331" mass="38219">MNQTNNTIQFSQFAAVSKDSDEVLGKILYYTLSSILIDREVLARLCDTVDFPYKPIRRSSLADAFRSATGDIYHRLVVKDAGVPQIINVYCRDNRGPKGIISRELVKETLHEDTNEYKKLANISLDRGSGVFSYDNLEADPNVDALSCCQDAQELFALYQTCASRRQIDTLLQNYLDTMQAVKAARGRIYFIPRDYMPKLALFEDFIALLEQHNQHKYADRLPLDANSMFVVDDEKQRSKMALAFYRTIQKDLAEYEKRATHLIQSGNQSPAIMDRMVLSIRELERKKIYYESILKQELHEVDEQYTSLRYLSDELQIRARSIQAQKRLAA</sequence>
<dbReference type="eggNOG" id="ENOG502ZEBX">
    <property type="taxonomic scope" value="Bacteria"/>
</dbReference>
<accession>A0A096B379</accession>
<reference evidence="1 2" key="1">
    <citation type="submission" date="2011-08" db="EMBL/GenBank/DDBJ databases">
        <title>The Genome Sequence of Clostridium orbiscindens 1_3_50AFAA.</title>
        <authorList>
            <consortium name="The Broad Institute Genome Sequencing Platform"/>
            <person name="Earl A."/>
            <person name="Ward D."/>
            <person name="Feldgarden M."/>
            <person name="Gevers D."/>
            <person name="Daigneault M."/>
            <person name="Strauss J."/>
            <person name="Allen-Vercoe E."/>
            <person name="Young S.K."/>
            <person name="Zeng Q."/>
            <person name="Gargeya S."/>
            <person name="Fitzgerald M."/>
            <person name="Haas B."/>
            <person name="Abouelleil A."/>
            <person name="Alvarado L."/>
            <person name="Arachchi H.M."/>
            <person name="Berlin A."/>
            <person name="Brown A."/>
            <person name="Chapman S.B."/>
            <person name="Chen Z."/>
            <person name="Dunbar C."/>
            <person name="Freedman E."/>
            <person name="Gearin G."/>
            <person name="Gellesch M."/>
            <person name="Goldberg J."/>
            <person name="Griggs A."/>
            <person name="Gujja S."/>
            <person name="Heiman D."/>
            <person name="Howarth C."/>
            <person name="Larson L."/>
            <person name="Lui A."/>
            <person name="MacDonald P.J.P."/>
            <person name="Montmayeur A."/>
            <person name="Murphy C."/>
            <person name="Neiman D."/>
            <person name="Pearson M."/>
            <person name="Priest M."/>
            <person name="Roberts A."/>
            <person name="Saif S."/>
            <person name="Shea T."/>
            <person name="Shenoy N."/>
            <person name="Sisk P."/>
            <person name="Stolte C."/>
            <person name="Sykes S."/>
            <person name="Wortman J."/>
            <person name="Nusbaum C."/>
            <person name="Birren B."/>
        </authorList>
    </citation>
    <scope>NUCLEOTIDE SEQUENCE [LARGE SCALE GENOMIC DNA]</scope>
    <source>
        <strain evidence="1 2">1_3_50AFAA</strain>
    </source>
</reference>
<keyword evidence="2" id="KW-1185">Reference proteome</keyword>
<protein>
    <submittedName>
        <fullName evidence="1">Uncharacterized protein</fullName>
    </submittedName>
</protein>